<keyword evidence="2" id="KW-1133">Transmembrane helix</keyword>
<keyword evidence="2" id="KW-0812">Transmembrane</keyword>
<accession>A0A6U3VLE9</accession>
<feature type="transmembrane region" description="Helical" evidence="2">
    <location>
        <begin position="12"/>
        <end position="34"/>
    </location>
</feature>
<evidence type="ECO:0000313" key="4">
    <source>
        <dbReference type="EMBL" id="CAD9357621.1"/>
    </source>
</evidence>
<name>A0A6U3VLE9_9STRA</name>
<reference evidence="3" key="1">
    <citation type="submission" date="2021-01" db="EMBL/GenBank/DDBJ databases">
        <authorList>
            <person name="Corre E."/>
            <person name="Pelletier E."/>
            <person name="Niang G."/>
            <person name="Scheremetjew M."/>
            <person name="Finn R."/>
            <person name="Kale V."/>
            <person name="Holt S."/>
            <person name="Cochrane G."/>
            <person name="Meng A."/>
            <person name="Brown T."/>
            <person name="Cohen L."/>
        </authorList>
    </citation>
    <scope>NUCLEOTIDE SEQUENCE</scope>
    <source>
        <strain evidence="3">Pop2</strain>
    </source>
</reference>
<organism evidence="3">
    <name type="scientific">Ditylum brightwellii</name>
    <dbReference type="NCBI Taxonomy" id="49249"/>
    <lineage>
        <taxon>Eukaryota</taxon>
        <taxon>Sar</taxon>
        <taxon>Stramenopiles</taxon>
        <taxon>Ochrophyta</taxon>
        <taxon>Bacillariophyta</taxon>
        <taxon>Mediophyceae</taxon>
        <taxon>Lithodesmiophycidae</taxon>
        <taxon>Lithodesmiales</taxon>
        <taxon>Lithodesmiaceae</taxon>
        <taxon>Ditylum</taxon>
    </lineage>
</organism>
<protein>
    <submittedName>
        <fullName evidence="3">Uncharacterized protein</fullName>
    </submittedName>
</protein>
<proteinExistence type="predicted"/>
<dbReference type="AlphaFoldDB" id="A0A6U3VLE9"/>
<feature type="region of interest" description="Disordered" evidence="1">
    <location>
        <begin position="501"/>
        <end position="522"/>
    </location>
</feature>
<sequence length="570" mass="62745">MPSHETSIYSESTLRLLTLAASTAAFAGVGIALLQLDGVSRKILSPEKLRIKRRATAQYHIEKAIANASNDLMCAAGGGHNLYDPEEDRAMTSLLTTDDEIDSLVNEIIGEKDSSKAPFVVSIELDDEDPRAQREYYLFLAFPKEGSKRYRRMQVPLVRFCTKLADAFEKKLTSTALCFVADASSGLGAEVLGKVLSECGAGLALVREPAWMVTVAYMIQKNVISKSKMERVLFALCRLDANRVRDDVGASRTVVFTLPGQSCTPPLLPLLQKAFPCERHVFAYDTCAESLCRGLNLSSGRKKKRIADKESISSELLSAPSDLMARVPIAPLRSLRDLPPLLATFSEDQANIIESWMSSVNAFLLMKQNENENEYLPFVCRMGFLLGRTGLGDGYTDQSDIALQNVLQYITGSRSRPLKDEVLDAARVALADARKVCEVFPRAEKQMTEQEQNQLEECVFCHKEILIGNKTLIDTVQPAKEWSLKSARKLTGCACCGPEDEYDSDDDKIGQETSAGKDSGGLKMNGIDLSVPGAGFATGLTQRKKPAFVDGKTQFAFDPTKFSYFRSKET</sequence>
<evidence type="ECO:0000313" key="3">
    <source>
        <dbReference type="EMBL" id="CAD9357618.1"/>
    </source>
</evidence>
<dbReference type="EMBL" id="HBGN01039216">
    <property type="protein sequence ID" value="CAD9357621.1"/>
    <property type="molecule type" value="Transcribed_RNA"/>
</dbReference>
<evidence type="ECO:0000256" key="1">
    <source>
        <dbReference type="SAM" id="MobiDB-lite"/>
    </source>
</evidence>
<dbReference type="EMBL" id="HBGN01039215">
    <property type="protein sequence ID" value="CAD9357618.1"/>
    <property type="molecule type" value="Transcribed_RNA"/>
</dbReference>
<gene>
    <name evidence="3" type="ORF">DBRI1063_LOCUS25092</name>
    <name evidence="4" type="ORF">DBRI1063_LOCUS25093</name>
</gene>
<evidence type="ECO:0000256" key="2">
    <source>
        <dbReference type="SAM" id="Phobius"/>
    </source>
</evidence>
<keyword evidence="2" id="KW-0472">Membrane</keyword>